<evidence type="ECO:0008006" key="4">
    <source>
        <dbReference type="Google" id="ProtNLM"/>
    </source>
</evidence>
<dbReference type="OrthoDB" id="59699at2759"/>
<sequence>MAPGCFNTLWCVRQPPSPSNDRIVPRVPAPMGSPQPSTPPSSDPVLARAEDVPPVSLSSRPTYRLDPAAADEHVDRISRFRVLVMGRANAGKTTILQRICSTTDQPEIFNGEGQRVDDDVVQGSIARGYHDIGIELVFPSNPRFVFHDSCGFEAGSPEQFVQMKNFVIERAKTTKLDKRIHAIWFCIPLTESHRMVTAAERKFFDECDTGYVPVIVLATKADSLELEAIQAFEDQGLLVEDEAGETALVEKIKNDYMAKLKNWLKETKFPPCDYLSLTGMDQEGADCKPLLTCTVNALKEESLQQLLISTQQTNLELCIEFAIMKTLKMCMNRKVGQIGHRVLSSILSTWFPYEVSTTLQLSAG</sequence>
<evidence type="ECO:0000256" key="1">
    <source>
        <dbReference type="SAM" id="MobiDB-lite"/>
    </source>
</evidence>
<evidence type="ECO:0000313" key="3">
    <source>
        <dbReference type="Proteomes" id="UP000054217"/>
    </source>
</evidence>
<dbReference type="SUPFAM" id="SSF52540">
    <property type="entry name" value="P-loop containing nucleoside triphosphate hydrolases"/>
    <property type="match status" value="1"/>
</dbReference>
<protein>
    <recommendedName>
        <fullName evidence="4">G domain-containing protein</fullName>
    </recommendedName>
</protein>
<dbReference type="InParanoid" id="A0A0C3IRJ9"/>
<reference evidence="2 3" key="1">
    <citation type="submission" date="2014-04" db="EMBL/GenBank/DDBJ databases">
        <authorList>
            <consortium name="DOE Joint Genome Institute"/>
            <person name="Kuo A."/>
            <person name="Kohler A."/>
            <person name="Costa M.D."/>
            <person name="Nagy L.G."/>
            <person name="Floudas D."/>
            <person name="Copeland A."/>
            <person name="Barry K.W."/>
            <person name="Cichocki N."/>
            <person name="Veneault-Fourrey C."/>
            <person name="LaButti K."/>
            <person name="Lindquist E.A."/>
            <person name="Lipzen A."/>
            <person name="Lundell T."/>
            <person name="Morin E."/>
            <person name="Murat C."/>
            <person name="Sun H."/>
            <person name="Tunlid A."/>
            <person name="Henrissat B."/>
            <person name="Grigoriev I.V."/>
            <person name="Hibbett D.S."/>
            <person name="Martin F."/>
            <person name="Nordberg H.P."/>
            <person name="Cantor M.N."/>
            <person name="Hua S.X."/>
        </authorList>
    </citation>
    <scope>NUCLEOTIDE SEQUENCE [LARGE SCALE GENOMIC DNA]</scope>
    <source>
        <strain evidence="2 3">Marx 270</strain>
    </source>
</reference>
<dbReference type="Proteomes" id="UP000054217">
    <property type="component" value="Unassembled WGS sequence"/>
</dbReference>
<accession>A0A0C3IRJ9</accession>
<proteinExistence type="predicted"/>
<feature type="region of interest" description="Disordered" evidence="1">
    <location>
        <begin position="14"/>
        <end position="60"/>
    </location>
</feature>
<evidence type="ECO:0000313" key="2">
    <source>
        <dbReference type="EMBL" id="KIN99547.1"/>
    </source>
</evidence>
<feature type="compositionally biased region" description="Pro residues" evidence="1">
    <location>
        <begin position="27"/>
        <end position="42"/>
    </location>
</feature>
<name>A0A0C3IRJ9_PISTI</name>
<dbReference type="EMBL" id="KN832004">
    <property type="protein sequence ID" value="KIN99547.1"/>
    <property type="molecule type" value="Genomic_DNA"/>
</dbReference>
<keyword evidence="3" id="KW-1185">Reference proteome</keyword>
<gene>
    <name evidence="2" type="ORF">M404DRAFT_1004638</name>
</gene>
<dbReference type="AlphaFoldDB" id="A0A0C3IRJ9"/>
<reference evidence="3" key="2">
    <citation type="submission" date="2015-01" db="EMBL/GenBank/DDBJ databases">
        <title>Evolutionary Origins and Diversification of the Mycorrhizal Mutualists.</title>
        <authorList>
            <consortium name="DOE Joint Genome Institute"/>
            <consortium name="Mycorrhizal Genomics Consortium"/>
            <person name="Kohler A."/>
            <person name="Kuo A."/>
            <person name="Nagy L.G."/>
            <person name="Floudas D."/>
            <person name="Copeland A."/>
            <person name="Barry K.W."/>
            <person name="Cichocki N."/>
            <person name="Veneault-Fourrey C."/>
            <person name="LaButti K."/>
            <person name="Lindquist E.A."/>
            <person name="Lipzen A."/>
            <person name="Lundell T."/>
            <person name="Morin E."/>
            <person name="Murat C."/>
            <person name="Riley R."/>
            <person name="Ohm R."/>
            <person name="Sun H."/>
            <person name="Tunlid A."/>
            <person name="Henrissat B."/>
            <person name="Grigoriev I.V."/>
            <person name="Hibbett D.S."/>
            <person name="Martin F."/>
        </authorList>
    </citation>
    <scope>NUCLEOTIDE SEQUENCE [LARGE SCALE GENOMIC DNA]</scope>
    <source>
        <strain evidence="3">Marx 270</strain>
    </source>
</reference>
<dbReference type="InterPro" id="IPR027417">
    <property type="entry name" value="P-loop_NTPase"/>
</dbReference>
<dbReference type="CDD" id="cd00882">
    <property type="entry name" value="Ras_like_GTPase"/>
    <property type="match status" value="1"/>
</dbReference>
<dbReference type="Gene3D" id="3.40.50.300">
    <property type="entry name" value="P-loop containing nucleotide triphosphate hydrolases"/>
    <property type="match status" value="1"/>
</dbReference>
<organism evidence="2 3">
    <name type="scientific">Pisolithus tinctorius Marx 270</name>
    <dbReference type="NCBI Taxonomy" id="870435"/>
    <lineage>
        <taxon>Eukaryota</taxon>
        <taxon>Fungi</taxon>
        <taxon>Dikarya</taxon>
        <taxon>Basidiomycota</taxon>
        <taxon>Agaricomycotina</taxon>
        <taxon>Agaricomycetes</taxon>
        <taxon>Agaricomycetidae</taxon>
        <taxon>Boletales</taxon>
        <taxon>Sclerodermatineae</taxon>
        <taxon>Pisolithaceae</taxon>
        <taxon>Pisolithus</taxon>
    </lineage>
</organism>
<dbReference type="HOGENOM" id="CLU_023805_1_1_1"/>